<reference evidence="2" key="1">
    <citation type="submission" date="2019-04" db="EMBL/GenBank/DDBJ databases">
        <title>Friends and foes A comparative genomics studyof 23 Aspergillus species from section Flavi.</title>
        <authorList>
            <consortium name="DOE Joint Genome Institute"/>
            <person name="Kjaerbolling I."/>
            <person name="Vesth T."/>
            <person name="Frisvad J.C."/>
            <person name="Nybo J.L."/>
            <person name="Theobald S."/>
            <person name="Kildgaard S."/>
            <person name="Isbrandt T."/>
            <person name="Kuo A."/>
            <person name="Sato A."/>
            <person name="Lyhne E.K."/>
            <person name="Kogle M.E."/>
            <person name="Wiebenga A."/>
            <person name="Kun R.S."/>
            <person name="Lubbers R.J."/>
            <person name="Makela M.R."/>
            <person name="Barry K."/>
            <person name="Chovatia M."/>
            <person name="Clum A."/>
            <person name="Daum C."/>
            <person name="Haridas S."/>
            <person name="He G."/>
            <person name="LaButti K."/>
            <person name="Lipzen A."/>
            <person name="Mondo S."/>
            <person name="Riley R."/>
            <person name="Salamov A."/>
            <person name="Simmons B.A."/>
            <person name="Magnuson J.K."/>
            <person name="Henrissat B."/>
            <person name="Mortensen U.H."/>
            <person name="Larsen T.O."/>
            <person name="Devries R.P."/>
            <person name="Grigoriev I.V."/>
            <person name="Machida M."/>
            <person name="Baker S.E."/>
            <person name="Andersen M.R."/>
        </authorList>
    </citation>
    <scope>NUCLEOTIDE SEQUENCE [LARGE SCALE GENOMIC DNA]</scope>
    <source>
        <strain evidence="2">CBS 130017</strain>
    </source>
</reference>
<name>A0A5N6XC20_9EURO</name>
<dbReference type="AlphaFoldDB" id="A0A5N6XC20"/>
<keyword evidence="2" id="KW-1185">Reference proteome</keyword>
<accession>A0A5N6XC20</accession>
<protein>
    <submittedName>
        <fullName evidence="1">Uncharacterized protein</fullName>
    </submittedName>
</protein>
<dbReference type="Proteomes" id="UP000325945">
    <property type="component" value="Unassembled WGS sequence"/>
</dbReference>
<dbReference type="EMBL" id="ML741774">
    <property type="protein sequence ID" value="KAE8330333.1"/>
    <property type="molecule type" value="Genomic_DNA"/>
</dbReference>
<evidence type="ECO:0000313" key="2">
    <source>
        <dbReference type="Proteomes" id="UP000325945"/>
    </source>
</evidence>
<organism evidence="1 2">
    <name type="scientific">Aspergillus sergii</name>
    <dbReference type="NCBI Taxonomy" id="1034303"/>
    <lineage>
        <taxon>Eukaryota</taxon>
        <taxon>Fungi</taxon>
        <taxon>Dikarya</taxon>
        <taxon>Ascomycota</taxon>
        <taxon>Pezizomycotina</taxon>
        <taxon>Eurotiomycetes</taxon>
        <taxon>Eurotiomycetidae</taxon>
        <taxon>Eurotiales</taxon>
        <taxon>Aspergillaceae</taxon>
        <taxon>Aspergillus</taxon>
        <taxon>Aspergillus subgen. Circumdati</taxon>
    </lineage>
</organism>
<evidence type="ECO:0000313" key="1">
    <source>
        <dbReference type="EMBL" id="KAE8330333.1"/>
    </source>
</evidence>
<proteinExistence type="predicted"/>
<gene>
    <name evidence="1" type="ORF">BDV39DRAFT_202136</name>
</gene>
<sequence length="195" mass="22018">MVDQRLLDHDLFFSSNTEDWKSAYTIYNTLLRRLQVLDGFQGNSSSGLFNSLTHLETELNITNSPIAQLRSVYEQANTSRNRLLLGQGMFGHVDSWLPRLSFGFYANSVEQRFEVVKSAEDLTAAYEEAFQRDNDLRTIVEQGISKMVDAQKEAEAGIDLLTSSNGPLVSGIYKISLTKDMKVKRQLLTTELAKI</sequence>